<gene>
    <name evidence="4 7" type="primary">lptA</name>
    <name evidence="7" type="ORF">E4634_15635</name>
</gene>
<organism evidence="7 8">
    <name type="scientific">Mangrovimicrobium sediminis</name>
    <dbReference type="NCBI Taxonomy" id="2562682"/>
    <lineage>
        <taxon>Bacteria</taxon>
        <taxon>Pseudomonadati</taxon>
        <taxon>Pseudomonadota</taxon>
        <taxon>Gammaproteobacteria</taxon>
        <taxon>Cellvibrionales</taxon>
        <taxon>Halieaceae</taxon>
        <taxon>Mangrovimicrobium</taxon>
    </lineage>
</organism>
<dbReference type="GO" id="GO:0001530">
    <property type="term" value="F:lipopolysaccharide binding"/>
    <property type="evidence" value="ECO:0007669"/>
    <property type="project" value="InterPro"/>
</dbReference>
<dbReference type="RefSeq" id="WP_135445582.1">
    <property type="nucleotide sequence ID" value="NZ_SRLE01000011.1"/>
</dbReference>
<comment type="similarity">
    <text evidence="4">Belongs to the LptA family.</text>
</comment>
<feature type="region of interest" description="Disordered" evidence="5">
    <location>
        <begin position="168"/>
        <end position="215"/>
    </location>
</feature>
<feature type="compositionally biased region" description="Low complexity" evidence="5">
    <location>
        <begin position="182"/>
        <end position="215"/>
    </location>
</feature>
<evidence type="ECO:0000256" key="2">
    <source>
        <dbReference type="ARBA" id="ARBA00022729"/>
    </source>
</evidence>
<feature type="domain" description="Organic solvent tolerance-like N-terminal" evidence="6">
    <location>
        <begin position="35"/>
        <end position="141"/>
    </location>
</feature>
<feature type="signal peptide" evidence="4">
    <location>
        <begin position="1"/>
        <end position="24"/>
    </location>
</feature>
<dbReference type="HAMAP" id="MF_01914">
    <property type="entry name" value="LPS_assembly_LptA"/>
    <property type="match status" value="1"/>
</dbReference>
<proteinExistence type="inferred from homology"/>
<evidence type="ECO:0000256" key="5">
    <source>
        <dbReference type="SAM" id="MobiDB-lite"/>
    </source>
</evidence>
<dbReference type="InterPro" id="IPR005653">
    <property type="entry name" value="OstA-like_N"/>
</dbReference>
<dbReference type="GO" id="GO:0009279">
    <property type="term" value="C:cell outer membrane"/>
    <property type="evidence" value="ECO:0007669"/>
    <property type="project" value="TreeGrafter"/>
</dbReference>
<dbReference type="Proteomes" id="UP000298050">
    <property type="component" value="Unassembled WGS sequence"/>
</dbReference>
<reference evidence="7 8" key="1">
    <citation type="submission" date="2019-04" db="EMBL/GenBank/DDBJ databases">
        <title>Taxonomy of novel Haliea sp. from mangrove soil of West Coast of India.</title>
        <authorList>
            <person name="Verma A."/>
            <person name="Kumar P."/>
            <person name="Krishnamurthi S."/>
        </authorList>
    </citation>
    <scope>NUCLEOTIDE SEQUENCE [LARGE SCALE GENOMIC DNA]</scope>
    <source>
        <strain evidence="7 8">SAOS-164</strain>
    </source>
</reference>
<protein>
    <recommendedName>
        <fullName evidence="4">Lipopolysaccharide export system protein LptA</fullName>
    </recommendedName>
</protein>
<keyword evidence="8" id="KW-1185">Reference proteome</keyword>
<keyword evidence="3 4" id="KW-0574">Periplasm</keyword>
<evidence type="ECO:0000256" key="3">
    <source>
        <dbReference type="ARBA" id="ARBA00022764"/>
    </source>
</evidence>
<evidence type="ECO:0000259" key="6">
    <source>
        <dbReference type="Pfam" id="PF03968"/>
    </source>
</evidence>
<dbReference type="AlphaFoldDB" id="A0A4Z0LYE9"/>
<feature type="chain" id="PRO_5021522129" description="Lipopolysaccharide export system protein LptA" evidence="4">
    <location>
        <begin position="25"/>
        <end position="215"/>
    </location>
</feature>
<keyword evidence="1 4" id="KW-0813">Transport</keyword>
<evidence type="ECO:0000313" key="8">
    <source>
        <dbReference type="Proteomes" id="UP000298050"/>
    </source>
</evidence>
<dbReference type="Pfam" id="PF03968">
    <property type="entry name" value="LptD_N"/>
    <property type="match status" value="1"/>
</dbReference>
<dbReference type="GO" id="GO:0030288">
    <property type="term" value="C:outer membrane-bounded periplasmic space"/>
    <property type="evidence" value="ECO:0007669"/>
    <property type="project" value="TreeGrafter"/>
</dbReference>
<comment type="subunit">
    <text evidence="4">Component of the lipopolysaccharide transport and assembly complex.</text>
</comment>
<accession>A0A4Z0LYE9</accession>
<comment type="caution">
    <text evidence="7">The sequence shown here is derived from an EMBL/GenBank/DDBJ whole genome shotgun (WGS) entry which is preliminary data.</text>
</comment>
<keyword evidence="2 4" id="KW-0732">Signal</keyword>
<dbReference type="GO" id="GO:0015920">
    <property type="term" value="P:lipopolysaccharide transport"/>
    <property type="evidence" value="ECO:0007669"/>
    <property type="project" value="UniProtKB-UniRule"/>
</dbReference>
<comment type="function">
    <text evidence="4">Involved in the assembly of lipopolysaccharide (LPS). Required for the translocation of LPS from the inner membrane to the outer membrane. May form a bridge between the inner membrane and the outer membrane, via interactions with LptC and LptD, thereby facilitating LPS transfer across the periplasm.</text>
</comment>
<dbReference type="InterPro" id="IPR014340">
    <property type="entry name" value="LptA"/>
</dbReference>
<dbReference type="Gene3D" id="2.60.450.10">
    <property type="entry name" value="Lipopolysaccharide (LPS) transport protein A like domain"/>
    <property type="match status" value="1"/>
</dbReference>
<dbReference type="NCBIfam" id="TIGR03002">
    <property type="entry name" value="outer_YhbN_LptA"/>
    <property type="match status" value="1"/>
</dbReference>
<evidence type="ECO:0000256" key="1">
    <source>
        <dbReference type="ARBA" id="ARBA00022448"/>
    </source>
</evidence>
<dbReference type="GO" id="GO:0017089">
    <property type="term" value="F:glycolipid transfer activity"/>
    <property type="evidence" value="ECO:0007669"/>
    <property type="project" value="TreeGrafter"/>
</dbReference>
<dbReference type="InterPro" id="IPR052037">
    <property type="entry name" value="LPS_export_LptA"/>
</dbReference>
<comment type="subcellular location">
    <subcellularLocation>
        <location evidence="4">Periplasm</location>
    </subcellularLocation>
</comment>
<dbReference type="PANTHER" id="PTHR36504">
    <property type="entry name" value="LIPOPOLYSACCHARIDE EXPORT SYSTEM PROTEIN LPTA"/>
    <property type="match status" value="1"/>
</dbReference>
<evidence type="ECO:0000313" key="7">
    <source>
        <dbReference type="EMBL" id="TGD72105.1"/>
    </source>
</evidence>
<dbReference type="PANTHER" id="PTHR36504:SF1">
    <property type="entry name" value="LIPOPOLYSACCHARIDE EXPORT SYSTEM PROTEIN LPTA"/>
    <property type="match status" value="1"/>
</dbReference>
<dbReference type="GO" id="GO:0043165">
    <property type="term" value="P:Gram-negative-bacterium-type cell outer membrane assembly"/>
    <property type="evidence" value="ECO:0007669"/>
    <property type="project" value="UniProtKB-UniRule"/>
</dbReference>
<dbReference type="OrthoDB" id="9795964at2"/>
<name>A0A4Z0LYE9_9GAMM</name>
<sequence length="215" mass="23307" precursor="true">MCRSPSRLLAGVLAGLLWANLAHALPGDKELPIRIEADSALRDENKGITQYEGNVKLDQGSLHIEADRLIIQHQADDARKIEAYGRPAIMRQQPDVDKGVITARGLTIEYFREEERVLLTDEASVEQDGSIARGDVIDYDIPNKLIQVGPKQGDNGSRVHVIIPAQTAQQVQDNQKQDKQAQDAAPDPNQVADPNAPLPAAQAQAEAADGATEGQ</sequence>
<dbReference type="EMBL" id="SRLE01000011">
    <property type="protein sequence ID" value="TGD72105.1"/>
    <property type="molecule type" value="Genomic_DNA"/>
</dbReference>
<evidence type="ECO:0000256" key="4">
    <source>
        <dbReference type="HAMAP-Rule" id="MF_01914"/>
    </source>
</evidence>